<protein>
    <submittedName>
        <fullName evidence="2">Uncharacterized protein</fullName>
    </submittedName>
</protein>
<feature type="compositionally biased region" description="Basic residues" evidence="1">
    <location>
        <begin position="32"/>
        <end position="45"/>
    </location>
</feature>
<comment type="caution">
    <text evidence="2">The sequence shown here is derived from an EMBL/GenBank/DDBJ whole genome shotgun (WGS) entry which is preliminary data.</text>
</comment>
<evidence type="ECO:0000256" key="1">
    <source>
        <dbReference type="SAM" id="MobiDB-lite"/>
    </source>
</evidence>
<keyword evidence="3" id="KW-1185">Reference proteome</keyword>
<dbReference type="AlphaFoldDB" id="A0A3S4ZVZ7"/>
<name>A0A3S4ZVZ7_9PLAT</name>
<accession>A0A3S4ZVZ7</accession>
<evidence type="ECO:0000313" key="3">
    <source>
        <dbReference type="Proteomes" id="UP000784294"/>
    </source>
</evidence>
<feature type="region of interest" description="Disordered" evidence="1">
    <location>
        <begin position="14"/>
        <end position="45"/>
    </location>
</feature>
<sequence>MSPRWKQATIDIPHSEPAFNNAGKARLDGRQPHTRTHKHLHGHRLERRVGGTRYGKVQKHVLASSGPEYPDYGESASLAPTCLGVATGSELPLVRGCVRSWALNEGLAQLRAAWLLPRLRKRDRQILS</sequence>
<organism evidence="2 3">
    <name type="scientific">Protopolystoma xenopodis</name>
    <dbReference type="NCBI Taxonomy" id="117903"/>
    <lineage>
        <taxon>Eukaryota</taxon>
        <taxon>Metazoa</taxon>
        <taxon>Spiralia</taxon>
        <taxon>Lophotrochozoa</taxon>
        <taxon>Platyhelminthes</taxon>
        <taxon>Monogenea</taxon>
        <taxon>Polyopisthocotylea</taxon>
        <taxon>Polystomatidea</taxon>
        <taxon>Polystomatidae</taxon>
        <taxon>Protopolystoma</taxon>
    </lineage>
</organism>
<evidence type="ECO:0000313" key="2">
    <source>
        <dbReference type="EMBL" id="VEL08467.1"/>
    </source>
</evidence>
<gene>
    <name evidence="2" type="ORF">PXEA_LOCUS1907</name>
</gene>
<proteinExistence type="predicted"/>
<dbReference type="EMBL" id="CAAALY010004036">
    <property type="protein sequence ID" value="VEL08467.1"/>
    <property type="molecule type" value="Genomic_DNA"/>
</dbReference>
<dbReference type="Proteomes" id="UP000784294">
    <property type="component" value="Unassembled WGS sequence"/>
</dbReference>
<reference evidence="2" key="1">
    <citation type="submission" date="2018-11" db="EMBL/GenBank/DDBJ databases">
        <authorList>
            <consortium name="Pathogen Informatics"/>
        </authorList>
    </citation>
    <scope>NUCLEOTIDE SEQUENCE</scope>
</reference>